<dbReference type="GO" id="GO:0005524">
    <property type="term" value="F:ATP binding"/>
    <property type="evidence" value="ECO:0007669"/>
    <property type="project" value="UniProtKB-UniRule"/>
</dbReference>
<dbReference type="CDD" id="cd02194">
    <property type="entry name" value="ThiL"/>
    <property type="match status" value="1"/>
</dbReference>
<feature type="binding site" evidence="1">
    <location>
        <position position="77"/>
    </location>
    <ligand>
        <name>Mg(2+)</name>
        <dbReference type="ChEBI" id="CHEBI:18420"/>
        <label>3</label>
    </ligand>
</feature>
<accession>A0A2W4Y9S8</accession>
<dbReference type="Pfam" id="PF00586">
    <property type="entry name" value="AIRS"/>
    <property type="match status" value="1"/>
</dbReference>
<reference evidence="5" key="1">
    <citation type="submission" date="2018-04" db="EMBL/GenBank/DDBJ databases">
        <authorList>
            <person name="Cornet L."/>
        </authorList>
    </citation>
    <scope>NUCLEOTIDE SEQUENCE [LARGE SCALE GENOMIC DNA]</scope>
</reference>
<keyword evidence="1" id="KW-0808">Transferase</keyword>
<dbReference type="GO" id="GO:0000287">
    <property type="term" value="F:magnesium ion binding"/>
    <property type="evidence" value="ECO:0007669"/>
    <property type="project" value="UniProtKB-UniRule"/>
</dbReference>
<feature type="domain" description="PurM-like C-terminal" evidence="3">
    <location>
        <begin position="154"/>
        <end position="322"/>
    </location>
</feature>
<proteinExistence type="inferred from homology"/>
<feature type="binding site" evidence="1">
    <location>
        <position position="107"/>
    </location>
    <ligand>
        <name>ATP</name>
        <dbReference type="ChEBI" id="CHEBI:30616"/>
    </ligand>
</feature>
<feature type="binding site" evidence="1">
    <location>
        <position position="31"/>
    </location>
    <ligand>
        <name>Mg(2+)</name>
        <dbReference type="ChEBI" id="CHEBI:18420"/>
        <label>4</label>
    </ligand>
</feature>
<reference evidence="4 5" key="2">
    <citation type="submission" date="2018-06" db="EMBL/GenBank/DDBJ databases">
        <title>Metagenomic assembly of (sub)arctic Cyanobacteria and their associated microbiome from non-axenic cultures.</title>
        <authorList>
            <person name="Baurain D."/>
        </authorList>
    </citation>
    <scope>NUCLEOTIDE SEQUENCE [LARGE SCALE GENOMIC DNA]</scope>
    <source>
        <strain evidence="4">ULC041bin1</strain>
    </source>
</reference>
<feature type="binding site" evidence="1">
    <location>
        <position position="46"/>
    </location>
    <ligand>
        <name>Mg(2+)</name>
        <dbReference type="ChEBI" id="CHEBI:18420"/>
        <label>4</label>
    </ligand>
</feature>
<feature type="binding site" evidence="1">
    <location>
        <position position="236"/>
    </location>
    <ligand>
        <name>Mg(2+)</name>
        <dbReference type="ChEBI" id="CHEBI:18420"/>
        <label>3</label>
    </ligand>
</feature>
<dbReference type="PIRSF" id="PIRSF005303">
    <property type="entry name" value="Thiam_monoph_kin"/>
    <property type="match status" value="1"/>
</dbReference>
<dbReference type="GO" id="GO:0009030">
    <property type="term" value="F:thiamine-phosphate kinase activity"/>
    <property type="evidence" value="ECO:0007669"/>
    <property type="project" value="UniProtKB-UniRule"/>
</dbReference>
<evidence type="ECO:0000313" key="5">
    <source>
        <dbReference type="Proteomes" id="UP000249081"/>
    </source>
</evidence>
<feature type="binding site" evidence="1">
    <location>
        <position position="238"/>
    </location>
    <ligand>
        <name>ATP</name>
        <dbReference type="ChEBI" id="CHEBI:30616"/>
    </ligand>
</feature>
<organism evidence="4 5">
    <name type="scientific">Shackletoniella antarctica</name>
    <dbReference type="NCBI Taxonomy" id="268115"/>
    <lineage>
        <taxon>Bacteria</taxon>
        <taxon>Bacillati</taxon>
        <taxon>Cyanobacteriota</taxon>
        <taxon>Cyanophyceae</taxon>
        <taxon>Oculatellales</taxon>
        <taxon>Oculatellaceae</taxon>
        <taxon>Shackletoniella</taxon>
    </lineage>
</organism>
<feature type="binding site" evidence="1">
    <location>
        <position position="287"/>
    </location>
    <ligand>
        <name>substrate</name>
    </ligand>
</feature>
<feature type="binding site" evidence="1">
    <location>
        <begin position="124"/>
        <end position="125"/>
    </location>
    <ligand>
        <name>ATP</name>
        <dbReference type="ChEBI" id="CHEBI:30616"/>
    </ligand>
</feature>
<evidence type="ECO:0000256" key="1">
    <source>
        <dbReference type="HAMAP-Rule" id="MF_02128"/>
    </source>
</evidence>
<feature type="binding site" evidence="1">
    <location>
        <position position="31"/>
    </location>
    <ligand>
        <name>Mg(2+)</name>
        <dbReference type="ChEBI" id="CHEBI:18420"/>
        <label>3</label>
    </ligand>
</feature>
<protein>
    <recommendedName>
        <fullName evidence="1">Thiamine-monophosphate kinase</fullName>
        <shortName evidence="1">TMP kinase</shortName>
        <shortName evidence="1">Thiamine-phosphate kinase</shortName>
        <ecNumber evidence="1">2.7.4.16</ecNumber>
    </recommendedName>
</protein>
<keyword evidence="1" id="KW-0067">ATP-binding</keyword>
<comment type="catalytic activity">
    <reaction evidence="1">
        <text>thiamine phosphate + ATP = thiamine diphosphate + ADP</text>
        <dbReference type="Rhea" id="RHEA:15913"/>
        <dbReference type="ChEBI" id="CHEBI:30616"/>
        <dbReference type="ChEBI" id="CHEBI:37575"/>
        <dbReference type="ChEBI" id="CHEBI:58937"/>
        <dbReference type="ChEBI" id="CHEBI:456216"/>
        <dbReference type="EC" id="2.7.4.16"/>
    </reaction>
</comment>
<gene>
    <name evidence="1" type="primary">thiL</name>
    <name evidence="4" type="ORF">DCF17_12760</name>
</gene>
<dbReference type="NCBIfam" id="TIGR01379">
    <property type="entry name" value="thiL"/>
    <property type="match status" value="1"/>
</dbReference>
<evidence type="ECO:0000259" key="3">
    <source>
        <dbReference type="Pfam" id="PF02769"/>
    </source>
</evidence>
<name>A0A2W4Y9S8_9CYAN</name>
<evidence type="ECO:0000259" key="2">
    <source>
        <dbReference type="Pfam" id="PF00586"/>
    </source>
</evidence>
<dbReference type="PANTHER" id="PTHR30270:SF0">
    <property type="entry name" value="THIAMINE-MONOPHOSPHATE KINASE"/>
    <property type="match status" value="1"/>
</dbReference>
<feature type="binding site" evidence="1">
    <location>
        <position position="47"/>
    </location>
    <ligand>
        <name>Mg(2+)</name>
        <dbReference type="ChEBI" id="CHEBI:18420"/>
        <label>1</label>
    </ligand>
</feature>
<comment type="function">
    <text evidence="1">Catalyzes the ATP-dependent phosphorylation of thiamine-monophosphate (TMP) to form thiamine-pyrophosphate (TPP), the active form of vitamin B1.</text>
</comment>
<dbReference type="GO" id="GO:0009228">
    <property type="term" value="P:thiamine biosynthetic process"/>
    <property type="evidence" value="ECO:0007669"/>
    <property type="project" value="UniProtKB-KW"/>
</dbReference>
<dbReference type="GO" id="GO:0009229">
    <property type="term" value="P:thiamine diphosphate biosynthetic process"/>
    <property type="evidence" value="ECO:0007669"/>
    <property type="project" value="UniProtKB-UniRule"/>
</dbReference>
<dbReference type="InterPro" id="IPR006283">
    <property type="entry name" value="ThiL-like"/>
</dbReference>
<dbReference type="InterPro" id="IPR036921">
    <property type="entry name" value="PurM-like_N_sf"/>
</dbReference>
<comment type="miscellaneous">
    <text evidence="1">Reaction mechanism of ThiL seems to utilize a direct, inline transfer of the gamma-phosphate of ATP to TMP rather than a phosphorylated enzyme intermediate.</text>
</comment>
<dbReference type="Gene3D" id="3.90.650.10">
    <property type="entry name" value="PurM-like C-terminal domain"/>
    <property type="match status" value="1"/>
</dbReference>
<keyword evidence="1" id="KW-0460">Magnesium</keyword>
<feature type="binding site" evidence="1">
    <location>
        <position position="150"/>
    </location>
    <ligand>
        <name>ATP</name>
        <dbReference type="ChEBI" id="CHEBI:30616"/>
    </ligand>
</feature>
<feature type="binding site" evidence="1">
    <location>
        <position position="348"/>
    </location>
    <ligand>
        <name>substrate</name>
    </ligand>
</feature>
<dbReference type="Pfam" id="PF02769">
    <property type="entry name" value="AIRS_C"/>
    <property type="match status" value="1"/>
</dbReference>
<feature type="binding site" evidence="1">
    <location>
        <position position="48"/>
    </location>
    <ligand>
        <name>Mg(2+)</name>
        <dbReference type="ChEBI" id="CHEBI:18420"/>
        <label>1</label>
    </ligand>
</feature>
<keyword evidence="1" id="KW-0547">Nucleotide-binding</keyword>
<dbReference type="AlphaFoldDB" id="A0A2W4Y9S8"/>
<dbReference type="EMBL" id="QBMN01000082">
    <property type="protein sequence ID" value="PZO39918.1"/>
    <property type="molecule type" value="Genomic_DNA"/>
</dbReference>
<keyword evidence="1" id="KW-0784">Thiamine biosynthesis</keyword>
<dbReference type="PANTHER" id="PTHR30270">
    <property type="entry name" value="THIAMINE-MONOPHOSPHATE KINASE"/>
    <property type="match status" value="1"/>
</dbReference>
<dbReference type="SUPFAM" id="SSF56042">
    <property type="entry name" value="PurM C-terminal domain-like"/>
    <property type="match status" value="1"/>
</dbReference>
<feature type="binding site" evidence="1">
    <location>
        <position position="48"/>
    </location>
    <ligand>
        <name>Mg(2+)</name>
        <dbReference type="ChEBI" id="CHEBI:18420"/>
        <label>2</label>
    </ligand>
</feature>
<dbReference type="UniPathway" id="UPA00060">
    <property type="reaction ID" value="UER00142"/>
</dbReference>
<comment type="pathway">
    <text evidence="1">Cofactor biosynthesis; thiamine diphosphate biosynthesis; thiamine diphosphate from thiamine phosphate: step 1/1.</text>
</comment>
<feature type="binding site" evidence="1">
    <location>
        <position position="125"/>
    </location>
    <ligand>
        <name>Mg(2+)</name>
        <dbReference type="ChEBI" id="CHEBI:18420"/>
        <label>1</label>
    </ligand>
</feature>
<dbReference type="InterPro" id="IPR016188">
    <property type="entry name" value="PurM-like_N"/>
</dbReference>
<feature type="binding site" evidence="1">
    <location>
        <position position="77"/>
    </location>
    <ligand>
        <name>Mg(2+)</name>
        <dbReference type="ChEBI" id="CHEBI:18420"/>
        <label>2</label>
    </ligand>
</feature>
<dbReference type="Gene3D" id="3.30.1330.10">
    <property type="entry name" value="PurM-like, N-terminal domain"/>
    <property type="match status" value="1"/>
</dbReference>
<dbReference type="EC" id="2.7.4.16" evidence="1"/>
<feature type="binding site" evidence="1">
    <location>
        <position position="239"/>
    </location>
    <ligand>
        <name>Mg(2+)</name>
        <dbReference type="ChEBI" id="CHEBI:18420"/>
        <label>5</label>
    </ligand>
</feature>
<keyword evidence="1 4" id="KW-0418">Kinase</keyword>
<sequence>MTNPQTIADLGELGLLQRLWRYCPGDVVGDDGAVITLPPGRQLVVTTDVLVDGVHFSDRTTAPADVGWRAVAANLSDLAAMGAEPEGITVGLSLPGHTSIAWVEGLYQGMADCLSCWGGAVLGGDLCRADVASVAITALGTVVPQRALYRSRAQPGQAIVVTGYHGRSRAGLELLLAPEKGHPERGHPETGAGVAQADRDRWVTAHQRPQPRFDVISALQDLLGEAGDTAAIAAMDSSDGLANAVLQLCQASGVGASLRQADLPIDAALTAWVGETQAIDWCLYGGEDFELVLCLPWPLARALQQRLGAPCMIIGKTTATGETAAAPVVELWPTAATAPTRLSLSQGFQHFS</sequence>
<feature type="binding site" evidence="1">
    <location>
        <position position="77"/>
    </location>
    <ligand>
        <name>Mg(2+)</name>
        <dbReference type="ChEBI" id="CHEBI:18420"/>
        <label>4</label>
    </ligand>
</feature>
<dbReference type="InterPro" id="IPR010918">
    <property type="entry name" value="PurM-like_C_dom"/>
</dbReference>
<keyword evidence="1" id="KW-0479">Metal-binding</keyword>
<comment type="caution">
    <text evidence="4">The sequence shown here is derived from an EMBL/GenBank/DDBJ whole genome shotgun (WGS) entry which is preliminary data.</text>
</comment>
<feature type="binding site" evidence="1">
    <location>
        <position position="55"/>
    </location>
    <ligand>
        <name>substrate</name>
    </ligand>
</feature>
<comment type="similarity">
    <text evidence="1">Belongs to the thiamine-monophosphate kinase family.</text>
</comment>
<dbReference type="HAMAP" id="MF_02128">
    <property type="entry name" value="TMP_kinase"/>
    <property type="match status" value="1"/>
</dbReference>
<dbReference type="InterPro" id="IPR036676">
    <property type="entry name" value="PurM-like_C_sf"/>
</dbReference>
<feature type="domain" description="PurM-like N-terminal" evidence="2">
    <location>
        <begin position="29"/>
        <end position="142"/>
    </location>
</feature>
<evidence type="ECO:0000313" key="4">
    <source>
        <dbReference type="EMBL" id="PZO39918.1"/>
    </source>
</evidence>
<dbReference type="SUPFAM" id="SSF55326">
    <property type="entry name" value="PurM N-terminal domain-like"/>
    <property type="match status" value="1"/>
</dbReference>
<dbReference type="Proteomes" id="UP000249081">
    <property type="component" value="Unassembled WGS sequence"/>
</dbReference>